<reference evidence="1 2" key="2">
    <citation type="journal article" date="2004" name="Trends Parasitol.">
        <title>The Anopheles gambiae genome: an update.</title>
        <authorList>
            <person name="Mongin E."/>
            <person name="Louis C."/>
            <person name="Holt R.A."/>
            <person name="Birney E."/>
            <person name="Collins F.H."/>
        </authorList>
    </citation>
    <scope>NUCLEOTIDE SEQUENCE [LARGE SCALE GENOMIC DNA]</scope>
    <source>
        <strain evidence="1 2">PEST</strain>
    </source>
</reference>
<dbReference type="AlphaFoldDB" id="A0A903XYY4"/>
<evidence type="ECO:0000313" key="2">
    <source>
        <dbReference type="Proteomes" id="UP000007062"/>
    </source>
</evidence>
<evidence type="ECO:0000313" key="1">
    <source>
        <dbReference type="EnsemblMetazoa" id="AGAP029885-PA"/>
    </source>
</evidence>
<name>A0A903XYY4_ANOGA</name>
<protein>
    <submittedName>
        <fullName evidence="1">Uncharacterized protein</fullName>
    </submittedName>
</protein>
<reference evidence="1" key="3">
    <citation type="submission" date="2022-10" db="UniProtKB">
        <authorList>
            <consortium name="EnsemblMetazoa"/>
        </authorList>
    </citation>
    <scope>IDENTIFICATION</scope>
    <source>
        <strain evidence="1">PEST</strain>
    </source>
</reference>
<accession>A0A903XYY4</accession>
<keyword evidence="2" id="KW-1185">Reference proteome</keyword>
<reference evidence="1 2" key="1">
    <citation type="journal article" date="2002" name="Science">
        <title>The genome sequence of the malaria mosquito Anopheles gambiae.</title>
        <authorList>
            <person name="Holt R.A."/>
            <person name="Subramanian G.M."/>
            <person name="Halpern A."/>
            <person name="Sutton G.G."/>
            <person name="Charlab R."/>
            <person name="Nusskern D.R."/>
            <person name="Wincker P."/>
            <person name="Clark A.G."/>
            <person name="Ribeiro J.M."/>
            <person name="Wides R."/>
            <person name="Salzberg S.L."/>
            <person name="Loftus B."/>
            <person name="Yandell M."/>
            <person name="Majoros W.H."/>
            <person name="Rusch D.B."/>
            <person name="Lai Z."/>
            <person name="Kraft C.L."/>
            <person name="Abril J.F."/>
            <person name="Anthouard V."/>
            <person name="Arensburger P."/>
            <person name="Atkinson P.W."/>
            <person name="Baden H."/>
            <person name="de Berardinis V."/>
            <person name="Baldwin D."/>
            <person name="Benes V."/>
            <person name="Biedler J."/>
            <person name="Blass C."/>
            <person name="Bolanos R."/>
            <person name="Boscus D."/>
            <person name="Barnstead M."/>
            <person name="Cai S."/>
            <person name="Center A."/>
            <person name="Chaturverdi K."/>
            <person name="Christophides G.K."/>
            <person name="Chrystal M.A."/>
            <person name="Clamp M."/>
            <person name="Cravchik A."/>
            <person name="Curwen V."/>
            <person name="Dana A."/>
            <person name="Delcher A."/>
            <person name="Dew I."/>
            <person name="Evans C.A."/>
            <person name="Flanigan M."/>
            <person name="Grundschober-Freimoser A."/>
            <person name="Friedli L."/>
            <person name="Gu Z."/>
            <person name="Guan P."/>
            <person name="Guigo R."/>
            <person name="Hillenmeyer M.E."/>
            <person name="Hladun S.L."/>
            <person name="Hogan J.R."/>
            <person name="Hong Y.S."/>
            <person name="Hoover J."/>
            <person name="Jaillon O."/>
            <person name="Ke Z."/>
            <person name="Kodira C."/>
            <person name="Kokoza E."/>
            <person name="Koutsos A."/>
            <person name="Letunic I."/>
            <person name="Levitsky A."/>
            <person name="Liang Y."/>
            <person name="Lin J.J."/>
            <person name="Lobo N.F."/>
            <person name="Lopez J.R."/>
            <person name="Malek J.A."/>
            <person name="McIntosh T.C."/>
            <person name="Meister S."/>
            <person name="Miller J."/>
            <person name="Mobarry C."/>
            <person name="Mongin E."/>
            <person name="Murphy S.D."/>
            <person name="O'Brochta D.A."/>
            <person name="Pfannkoch C."/>
            <person name="Qi R."/>
            <person name="Regier M.A."/>
            <person name="Remington K."/>
            <person name="Shao H."/>
            <person name="Sharakhova M.V."/>
            <person name="Sitter C.D."/>
            <person name="Shetty J."/>
            <person name="Smith T.J."/>
            <person name="Strong R."/>
            <person name="Sun J."/>
            <person name="Thomasova D."/>
            <person name="Ton L.Q."/>
            <person name="Topalis P."/>
            <person name="Tu Z."/>
            <person name="Unger M.F."/>
            <person name="Walenz B."/>
            <person name="Wang A."/>
            <person name="Wang J."/>
            <person name="Wang M."/>
            <person name="Wang X."/>
            <person name="Woodford K.J."/>
            <person name="Wortman J.R."/>
            <person name="Wu M."/>
            <person name="Yao A."/>
            <person name="Zdobnov E.M."/>
            <person name="Zhang H."/>
            <person name="Zhao Q."/>
            <person name="Zhao S."/>
            <person name="Zhu S.C."/>
            <person name="Zhimulev I."/>
            <person name="Coluzzi M."/>
            <person name="della Torre A."/>
            <person name="Roth C.W."/>
            <person name="Louis C."/>
            <person name="Kalush F."/>
            <person name="Mural R.J."/>
            <person name="Myers E.W."/>
            <person name="Adams M.D."/>
            <person name="Smith H.O."/>
            <person name="Broder S."/>
            <person name="Gardner M.J."/>
            <person name="Fraser C.M."/>
            <person name="Birney E."/>
            <person name="Bork P."/>
            <person name="Brey P.T."/>
            <person name="Venter J.C."/>
            <person name="Weissenbach J."/>
            <person name="Kafatos F.C."/>
            <person name="Collins F.H."/>
            <person name="Hoffman S.L."/>
        </authorList>
    </citation>
    <scope>NUCLEOTIDE SEQUENCE [LARGE SCALE GENOMIC DNA]</scope>
    <source>
        <strain evidence="1 2">PEST</strain>
    </source>
</reference>
<proteinExistence type="predicted"/>
<dbReference type="Proteomes" id="UP000007062">
    <property type="component" value="Chromosome X"/>
</dbReference>
<organism evidence="1 2">
    <name type="scientific">Anopheles gambiae</name>
    <name type="common">African malaria mosquito</name>
    <dbReference type="NCBI Taxonomy" id="7165"/>
    <lineage>
        <taxon>Eukaryota</taxon>
        <taxon>Metazoa</taxon>
        <taxon>Ecdysozoa</taxon>
        <taxon>Arthropoda</taxon>
        <taxon>Hexapoda</taxon>
        <taxon>Insecta</taxon>
        <taxon>Pterygota</taxon>
        <taxon>Neoptera</taxon>
        <taxon>Endopterygota</taxon>
        <taxon>Diptera</taxon>
        <taxon>Nematocera</taxon>
        <taxon>Culicoidea</taxon>
        <taxon>Culicidae</taxon>
        <taxon>Anophelinae</taxon>
        <taxon>Anopheles</taxon>
    </lineage>
</organism>
<dbReference type="EnsemblMetazoa" id="AGAP029885-RA">
    <property type="protein sequence ID" value="AGAP029885-PA"/>
    <property type="gene ID" value="AGAP029885"/>
</dbReference>
<dbReference type="EMBL" id="AAAB01008847">
    <property type="status" value="NOT_ANNOTATED_CDS"/>
    <property type="molecule type" value="Genomic_DNA"/>
</dbReference>
<sequence>MQSNAKAPGHRSSQPYRWSVALGFPGRLHRQPNKPAWVLCSGPYGLAVIPLP</sequence>